<accession>A0A1R3KD01</accession>
<dbReference type="NCBIfam" id="TIGR01640">
    <property type="entry name" value="F_box_assoc_1"/>
    <property type="match status" value="1"/>
</dbReference>
<dbReference type="OrthoDB" id="5314306at2759"/>
<dbReference type="InterPro" id="IPR006527">
    <property type="entry name" value="F-box-assoc_dom_typ1"/>
</dbReference>
<dbReference type="EMBL" id="AWUE01014127">
    <property type="protein sequence ID" value="OMP04970.1"/>
    <property type="molecule type" value="Genomic_DNA"/>
</dbReference>
<dbReference type="InterPro" id="IPR050796">
    <property type="entry name" value="SCF_F-box_component"/>
</dbReference>
<evidence type="ECO:0000313" key="3">
    <source>
        <dbReference type="EMBL" id="OMP04970.1"/>
    </source>
</evidence>
<feature type="compositionally biased region" description="Basic and acidic residues" evidence="1">
    <location>
        <begin position="337"/>
        <end position="347"/>
    </location>
</feature>
<dbReference type="Pfam" id="PF07734">
    <property type="entry name" value="FBA_1"/>
    <property type="match status" value="1"/>
</dbReference>
<reference evidence="4" key="1">
    <citation type="submission" date="2013-09" db="EMBL/GenBank/DDBJ databases">
        <title>Corchorus olitorius genome sequencing.</title>
        <authorList>
            <person name="Alam M."/>
            <person name="Haque M.S."/>
            <person name="Islam M.S."/>
            <person name="Emdad E.M."/>
            <person name="Islam M.M."/>
            <person name="Ahmed B."/>
            <person name="Halim A."/>
            <person name="Hossen Q.M.M."/>
            <person name="Hossain M.Z."/>
            <person name="Ahmed R."/>
            <person name="Khan M.M."/>
            <person name="Islam R."/>
            <person name="Rashid M.M."/>
            <person name="Khan S.A."/>
            <person name="Rahman M.S."/>
            <person name="Alam M."/>
            <person name="Yahiya A.S."/>
            <person name="Khan M.S."/>
            <person name="Azam M.S."/>
            <person name="Haque T."/>
            <person name="Lashkar M.Z.H."/>
            <person name="Akhand A.I."/>
            <person name="Morshed G."/>
            <person name="Roy S."/>
            <person name="Uddin K.S."/>
            <person name="Rabeya T."/>
            <person name="Hossain A.S."/>
            <person name="Chowdhury A."/>
            <person name="Snigdha A.R."/>
            <person name="Mortoza M.S."/>
            <person name="Matin S.A."/>
            <person name="Hoque S.M.E."/>
            <person name="Islam M.K."/>
            <person name="Roy D.K."/>
            <person name="Haider R."/>
            <person name="Moosa M.M."/>
            <person name="Elias S.M."/>
            <person name="Hasan A.M."/>
            <person name="Jahan S."/>
            <person name="Shafiuddin M."/>
            <person name="Mahmood N."/>
            <person name="Shommy N.S."/>
        </authorList>
    </citation>
    <scope>NUCLEOTIDE SEQUENCE [LARGE SCALE GENOMIC DNA]</scope>
    <source>
        <strain evidence="4">cv. O-4</strain>
    </source>
</reference>
<feature type="region of interest" description="Disordered" evidence="1">
    <location>
        <begin position="297"/>
        <end position="353"/>
    </location>
</feature>
<sequence length="353" mass="39775">MSMNISSFPFRATSSEASPDVSELPVPLMVVRVPTPGVKISSMNCIHAFGFDSKTNDYKLLRFDDEVIDHHHTNPSKEPMLEVLIYSLNTNCWRSITHIAPKYILRLKYPRTYGNCFVNGAVHMLAAEKDINLILAFDVSEEVFSREIPLPECLSNGPIKLESTHLLKYGQSIAAMTWDWDWDRRDHYNKPVKQIHLWVMKEYGVAMSWTKVFTEVAKSVPRVLFFRQGEEEQVFVTLEGGWIASLDIKKKHSESLGVKSFEYITAYPVIDGFVESLVLLDNSNACWDVNVCDEIDDPQSVDGDSSDKGAPDQDNATSVDDDSDYSSYADDDSDENVAPHDDDHASSADDDSD</sequence>
<evidence type="ECO:0000313" key="4">
    <source>
        <dbReference type="Proteomes" id="UP000187203"/>
    </source>
</evidence>
<dbReference type="STRING" id="93759.A0A1R3KD01"/>
<gene>
    <name evidence="3" type="ORF">COLO4_09166</name>
</gene>
<dbReference type="Proteomes" id="UP000187203">
    <property type="component" value="Unassembled WGS sequence"/>
</dbReference>
<evidence type="ECO:0000256" key="1">
    <source>
        <dbReference type="SAM" id="MobiDB-lite"/>
    </source>
</evidence>
<proteinExistence type="predicted"/>
<feature type="domain" description="F-box associated beta-propeller type 1" evidence="2">
    <location>
        <begin position="42"/>
        <end position="251"/>
    </location>
</feature>
<dbReference type="AlphaFoldDB" id="A0A1R3KD01"/>
<feature type="compositionally biased region" description="Acidic residues" evidence="1">
    <location>
        <begin position="319"/>
        <end position="335"/>
    </location>
</feature>
<dbReference type="PANTHER" id="PTHR31672">
    <property type="entry name" value="BNACNNG10540D PROTEIN"/>
    <property type="match status" value="1"/>
</dbReference>
<name>A0A1R3KD01_9ROSI</name>
<evidence type="ECO:0000259" key="2">
    <source>
        <dbReference type="Pfam" id="PF07734"/>
    </source>
</evidence>
<comment type="caution">
    <text evidence="3">The sequence shown here is derived from an EMBL/GenBank/DDBJ whole genome shotgun (WGS) entry which is preliminary data.</text>
</comment>
<keyword evidence="4" id="KW-1185">Reference proteome</keyword>
<organism evidence="3 4">
    <name type="scientific">Corchorus olitorius</name>
    <dbReference type="NCBI Taxonomy" id="93759"/>
    <lineage>
        <taxon>Eukaryota</taxon>
        <taxon>Viridiplantae</taxon>
        <taxon>Streptophyta</taxon>
        <taxon>Embryophyta</taxon>
        <taxon>Tracheophyta</taxon>
        <taxon>Spermatophyta</taxon>
        <taxon>Magnoliopsida</taxon>
        <taxon>eudicotyledons</taxon>
        <taxon>Gunneridae</taxon>
        <taxon>Pentapetalae</taxon>
        <taxon>rosids</taxon>
        <taxon>malvids</taxon>
        <taxon>Malvales</taxon>
        <taxon>Malvaceae</taxon>
        <taxon>Grewioideae</taxon>
        <taxon>Apeibeae</taxon>
        <taxon>Corchorus</taxon>
    </lineage>
</organism>
<dbReference type="PANTHER" id="PTHR31672:SF13">
    <property type="entry name" value="F-BOX PROTEIN CPR30-LIKE"/>
    <property type="match status" value="1"/>
</dbReference>
<dbReference type="InterPro" id="IPR017451">
    <property type="entry name" value="F-box-assoc_interact_dom"/>
</dbReference>
<protein>
    <recommendedName>
        <fullName evidence="2">F-box associated beta-propeller type 1 domain-containing protein</fullName>
    </recommendedName>
</protein>